<sequence>MAVYVDDTRWPFKGMVMCHMLADTSEELHAMADQIGLQRRWVQYAGTAKEHYDIPVSRRKLAVEAGAVEVKWRFMGELIRARRASSPTDIDQPA</sequence>
<protein>
    <submittedName>
        <fullName evidence="2">Uncharacterized protein DUF4031</fullName>
    </submittedName>
</protein>
<accession>A0A4R3NKA2</accession>
<dbReference type="Proteomes" id="UP000295097">
    <property type="component" value="Unassembled WGS sequence"/>
</dbReference>
<evidence type="ECO:0000313" key="3">
    <source>
        <dbReference type="Proteomes" id="UP000295097"/>
    </source>
</evidence>
<evidence type="ECO:0000313" key="2">
    <source>
        <dbReference type="EMBL" id="TCT34694.1"/>
    </source>
</evidence>
<dbReference type="InterPro" id="IPR025109">
    <property type="entry name" value="DUF4031"/>
</dbReference>
<gene>
    <name evidence="2" type="ORF">EDC90_103235</name>
</gene>
<dbReference type="Pfam" id="PF13223">
    <property type="entry name" value="DUF4031"/>
    <property type="match status" value="1"/>
</dbReference>
<reference evidence="2 3" key="1">
    <citation type="submission" date="2019-03" db="EMBL/GenBank/DDBJ databases">
        <title>Freshwater and sediment microbial communities from various areas in North America, analyzing microbe dynamics in response to fracking.</title>
        <authorList>
            <person name="Lamendella R."/>
        </authorList>
    </citation>
    <scope>NUCLEOTIDE SEQUENCE [LARGE SCALE GENOMIC DNA]</scope>
    <source>
        <strain evidence="2 3">175.2</strain>
    </source>
</reference>
<keyword evidence="3" id="KW-1185">Reference proteome</keyword>
<organism evidence="2 3">
    <name type="scientific">Martelella mediterranea</name>
    <dbReference type="NCBI Taxonomy" id="293089"/>
    <lineage>
        <taxon>Bacteria</taxon>
        <taxon>Pseudomonadati</taxon>
        <taxon>Pseudomonadota</taxon>
        <taxon>Alphaproteobacteria</taxon>
        <taxon>Hyphomicrobiales</taxon>
        <taxon>Aurantimonadaceae</taxon>
        <taxon>Martelella</taxon>
    </lineage>
</organism>
<dbReference type="AlphaFoldDB" id="A0A4R3NKA2"/>
<evidence type="ECO:0000259" key="1">
    <source>
        <dbReference type="Pfam" id="PF13223"/>
    </source>
</evidence>
<name>A0A4R3NKA2_9HYPH</name>
<comment type="caution">
    <text evidence="2">The sequence shown here is derived from an EMBL/GenBank/DDBJ whole genome shotgun (WGS) entry which is preliminary data.</text>
</comment>
<proteinExistence type="predicted"/>
<dbReference type="RefSeq" id="WP_132313571.1">
    <property type="nucleotide sequence ID" value="NZ_SMAR01000032.1"/>
</dbReference>
<dbReference type="EMBL" id="SMAR01000032">
    <property type="protein sequence ID" value="TCT34694.1"/>
    <property type="molecule type" value="Genomic_DNA"/>
</dbReference>
<feature type="domain" description="DUF4031" evidence="1">
    <location>
        <begin position="3"/>
        <end position="80"/>
    </location>
</feature>
<dbReference type="OrthoDB" id="9808993at2"/>